<dbReference type="InterPro" id="IPR000073">
    <property type="entry name" value="AB_hydrolase_1"/>
</dbReference>
<evidence type="ECO:0000313" key="2">
    <source>
        <dbReference type="EMBL" id="ALP43198.1"/>
    </source>
</evidence>
<dbReference type="PANTHER" id="PTHR43798">
    <property type="entry name" value="MONOACYLGLYCEROL LIPASE"/>
    <property type="match status" value="1"/>
</dbReference>
<dbReference type="RefSeq" id="WP_060584703.1">
    <property type="nucleotide sequence ID" value="NZ_CP013067.1"/>
</dbReference>
<dbReference type="InterPro" id="IPR029058">
    <property type="entry name" value="AB_hydrolase_fold"/>
</dbReference>
<organism evidence="2 3">
    <name type="scientific">Aeromonas schubertii</name>
    <dbReference type="NCBI Taxonomy" id="652"/>
    <lineage>
        <taxon>Bacteria</taxon>
        <taxon>Pseudomonadati</taxon>
        <taxon>Pseudomonadota</taxon>
        <taxon>Gammaproteobacteria</taxon>
        <taxon>Aeromonadales</taxon>
        <taxon>Aeromonadaceae</taxon>
        <taxon>Aeromonas</taxon>
    </lineage>
</organism>
<name>A0A0S2SNS8_9GAMM</name>
<dbReference type="PATRIC" id="fig|652.5.peg.1160"/>
<dbReference type="GO" id="GO:0016787">
    <property type="term" value="F:hydrolase activity"/>
    <property type="evidence" value="ECO:0007669"/>
    <property type="project" value="UniProtKB-KW"/>
</dbReference>
<reference evidence="3" key="1">
    <citation type="submission" date="2015-10" db="EMBL/GenBank/DDBJ databases">
        <title>Complete Genome Sequence of Aeromonas schubertii strain WL1483.</title>
        <authorList>
            <person name="Liu L."/>
        </authorList>
    </citation>
    <scope>NUCLEOTIDE SEQUENCE [LARGE SCALE GENOMIC DNA]</scope>
    <source>
        <strain evidence="3">WL1483</strain>
    </source>
</reference>
<dbReference type="InterPro" id="IPR000639">
    <property type="entry name" value="Epox_hydrolase-like"/>
</dbReference>
<accession>A0A0S2SNS8</accession>
<protein>
    <submittedName>
        <fullName evidence="2">Alpha/beta hydrolase</fullName>
    </submittedName>
</protein>
<dbReference type="Pfam" id="PF00561">
    <property type="entry name" value="Abhydrolase_1"/>
    <property type="match status" value="1"/>
</dbReference>
<sequence>MKQRIELGGRSLAYLDEGQGPVILFGHSYLWDSAMWAPQVEALKGQYRCIVPELWGHGESDGLAAGRLTLADLARDHLALLDALGVGEFILVGLSIGGMWGVELARMVPERIKGLVLIDTFVGLEPQITCERYLGMLGAIEQLGTIPAPIVEQVAPLFFANQPDPALMAGFKARLVAWPADKVAAMVAVGRSFVTRADRMEWLEAIPCPALVMTGCEDKARPVLEGYLMAEVLACPLVEIPGAGHIATLENPAFVNQRLMHFLAQL</sequence>
<dbReference type="Gene3D" id="3.40.50.1820">
    <property type="entry name" value="alpha/beta hydrolase"/>
    <property type="match status" value="1"/>
</dbReference>
<dbReference type="SUPFAM" id="SSF53474">
    <property type="entry name" value="alpha/beta-Hydrolases"/>
    <property type="match status" value="1"/>
</dbReference>
<reference evidence="2 3" key="2">
    <citation type="journal article" date="2016" name="Genome Announc.">
        <title>Complete Genome Sequence of the Highly Virulent Aeromonas schubertii Strain WL1483, Isolated from Diseased Snakehead Fish (Channa argus) in China.</title>
        <authorList>
            <person name="Liu L."/>
            <person name="Li N."/>
            <person name="Zhang D."/>
            <person name="Fu X."/>
            <person name="Shi C."/>
            <person name="Lin Q."/>
            <person name="Hao G."/>
        </authorList>
    </citation>
    <scope>NUCLEOTIDE SEQUENCE [LARGE SCALE GENOMIC DNA]</scope>
    <source>
        <strain evidence="2 3">WL1483</strain>
    </source>
</reference>
<dbReference type="PRINTS" id="PR00111">
    <property type="entry name" value="ABHYDROLASE"/>
</dbReference>
<feature type="domain" description="AB hydrolase-1" evidence="1">
    <location>
        <begin position="21"/>
        <end position="120"/>
    </location>
</feature>
<proteinExistence type="predicted"/>
<keyword evidence="2" id="KW-0378">Hydrolase</keyword>
<dbReference type="KEGG" id="asr:WL1483_3779"/>
<dbReference type="InterPro" id="IPR050266">
    <property type="entry name" value="AB_hydrolase_sf"/>
</dbReference>
<gene>
    <name evidence="2" type="ORF">WL1483_3779</name>
</gene>
<dbReference type="AlphaFoldDB" id="A0A0S2SNS8"/>
<dbReference type="PANTHER" id="PTHR43798:SF29">
    <property type="entry name" value="AB HYDROLASE-1 DOMAIN-CONTAINING PROTEIN"/>
    <property type="match status" value="1"/>
</dbReference>
<evidence type="ECO:0000259" key="1">
    <source>
        <dbReference type="Pfam" id="PF00561"/>
    </source>
</evidence>
<evidence type="ECO:0000313" key="3">
    <source>
        <dbReference type="Proteomes" id="UP000058114"/>
    </source>
</evidence>
<dbReference type="EMBL" id="CP013067">
    <property type="protein sequence ID" value="ALP43198.1"/>
    <property type="molecule type" value="Genomic_DNA"/>
</dbReference>
<dbReference type="Proteomes" id="UP000058114">
    <property type="component" value="Chromosome"/>
</dbReference>
<dbReference type="PRINTS" id="PR00412">
    <property type="entry name" value="EPOXHYDRLASE"/>
</dbReference>